<dbReference type="EMBL" id="CP017754">
    <property type="protein sequence ID" value="AOZ05337.1"/>
    <property type="molecule type" value="Genomic_DNA"/>
</dbReference>
<keyword evidence="6" id="KW-1185">Reference proteome</keyword>
<dbReference type="Gene3D" id="3.30.70.920">
    <property type="match status" value="1"/>
</dbReference>
<dbReference type="InterPro" id="IPR019887">
    <property type="entry name" value="Tscrpt_reg_AsnC/Lrp_C"/>
</dbReference>
<keyword evidence="1" id="KW-0805">Transcription regulation</keyword>
<reference evidence="5 6" key="1">
    <citation type="submission" date="2016-10" db="EMBL/GenBank/DDBJ databases">
        <title>Complete genome sequences of three Cupriavidus strains isolated from various Malaysian environments.</title>
        <authorList>
            <person name="Abdullah A.A.-A."/>
            <person name="Shafie N.A.H."/>
            <person name="Lau N.S."/>
        </authorList>
    </citation>
    <scope>NUCLEOTIDE SEQUENCE [LARGE SCALE GENOMIC DNA]</scope>
    <source>
        <strain evidence="5 6">USMAA1020</strain>
    </source>
</reference>
<dbReference type="PRINTS" id="PR00033">
    <property type="entry name" value="HTHASNC"/>
</dbReference>
<dbReference type="InterPro" id="IPR019888">
    <property type="entry name" value="Tscrpt_reg_AsnC-like"/>
</dbReference>
<dbReference type="PANTHER" id="PTHR30154:SF53">
    <property type="entry name" value="HTH-TYPE TRANSCRIPTIONAL REGULATOR LRPC"/>
    <property type="match status" value="1"/>
</dbReference>
<evidence type="ECO:0000256" key="2">
    <source>
        <dbReference type="ARBA" id="ARBA00023125"/>
    </source>
</evidence>
<dbReference type="SMART" id="SM00344">
    <property type="entry name" value="HTH_ASNC"/>
    <property type="match status" value="1"/>
</dbReference>
<evidence type="ECO:0000313" key="6">
    <source>
        <dbReference type="Proteomes" id="UP000177515"/>
    </source>
</evidence>
<keyword evidence="3" id="KW-0804">Transcription</keyword>
<feature type="domain" description="HTH asnC-type" evidence="4">
    <location>
        <begin position="1"/>
        <end position="87"/>
    </location>
</feature>
<proteinExistence type="predicted"/>
<evidence type="ECO:0000313" key="5">
    <source>
        <dbReference type="EMBL" id="AOZ05337.1"/>
    </source>
</evidence>
<dbReference type="Proteomes" id="UP000177515">
    <property type="component" value="Chromosome 1"/>
</dbReference>
<dbReference type="Gene3D" id="1.10.10.10">
    <property type="entry name" value="Winged helix-like DNA-binding domain superfamily/Winged helix DNA-binding domain"/>
    <property type="match status" value="1"/>
</dbReference>
<dbReference type="SUPFAM" id="SSF54909">
    <property type="entry name" value="Dimeric alpha+beta barrel"/>
    <property type="match status" value="1"/>
</dbReference>
<dbReference type="InterPro" id="IPR000485">
    <property type="entry name" value="AsnC-type_HTH_dom"/>
</dbReference>
<keyword evidence="2" id="KW-0238">DNA-binding</keyword>
<evidence type="ECO:0000259" key="4">
    <source>
        <dbReference type="PROSITE" id="PS50956"/>
    </source>
</evidence>
<dbReference type="InterPro" id="IPR011008">
    <property type="entry name" value="Dimeric_a/b-barrel"/>
</dbReference>
<dbReference type="PROSITE" id="PS50956">
    <property type="entry name" value="HTH_ASNC_2"/>
    <property type="match status" value="1"/>
</dbReference>
<dbReference type="InterPro" id="IPR036390">
    <property type="entry name" value="WH_DNA-bd_sf"/>
</dbReference>
<evidence type="ECO:0000256" key="3">
    <source>
        <dbReference type="ARBA" id="ARBA00023163"/>
    </source>
</evidence>
<dbReference type="RefSeq" id="WP_071011419.1">
    <property type="nucleotide sequence ID" value="NZ_CP017754.1"/>
</dbReference>
<dbReference type="CDD" id="cd00090">
    <property type="entry name" value="HTH_ARSR"/>
    <property type="match status" value="1"/>
</dbReference>
<dbReference type="InterPro" id="IPR011991">
    <property type="entry name" value="ArsR-like_HTH"/>
</dbReference>
<dbReference type="SUPFAM" id="SSF46785">
    <property type="entry name" value="Winged helix' DNA-binding domain"/>
    <property type="match status" value="1"/>
</dbReference>
<dbReference type="InterPro" id="IPR036388">
    <property type="entry name" value="WH-like_DNA-bd_sf"/>
</dbReference>
<protein>
    <submittedName>
        <fullName evidence="5">AsnC family transcriptional regulator</fullName>
    </submittedName>
</protein>
<organism evidence="5 6">
    <name type="scientific">Cupriavidus malaysiensis</name>
    <dbReference type="NCBI Taxonomy" id="367825"/>
    <lineage>
        <taxon>Bacteria</taxon>
        <taxon>Pseudomonadati</taxon>
        <taxon>Pseudomonadota</taxon>
        <taxon>Betaproteobacteria</taxon>
        <taxon>Burkholderiales</taxon>
        <taxon>Burkholderiaceae</taxon>
        <taxon>Cupriavidus</taxon>
    </lineage>
</organism>
<gene>
    <name evidence="5" type="ORF">BKK80_05575</name>
</gene>
<dbReference type="Pfam" id="PF01037">
    <property type="entry name" value="AsnC_trans_reg"/>
    <property type="match status" value="1"/>
</dbReference>
<sequence>MDDTDRQLLSLLRDDARTPVTALAKALRVSRATVQNRIAKLEQEGVIVGYTVRLKPEAEPHRIRAWMTVAVEGNKSREVLQALRGEPNVQALHTTNGRWDIIAELRADSLEAFDRTLDRVRMIEGISATETSILLSTYKL</sequence>
<dbReference type="PANTHER" id="PTHR30154">
    <property type="entry name" value="LEUCINE-RESPONSIVE REGULATORY PROTEIN"/>
    <property type="match status" value="1"/>
</dbReference>
<name>A0ABN4TDQ6_9BURK</name>
<evidence type="ECO:0000256" key="1">
    <source>
        <dbReference type="ARBA" id="ARBA00023015"/>
    </source>
</evidence>
<dbReference type="Pfam" id="PF13404">
    <property type="entry name" value="HTH_AsnC-type"/>
    <property type="match status" value="1"/>
</dbReference>
<accession>A0ABN4TDQ6</accession>